<organism evidence="2 3">
    <name type="scientific">Pleurodeles waltl</name>
    <name type="common">Iberian ribbed newt</name>
    <dbReference type="NCBI Taxonomy" id="8319"/>
    <lineage>
        <taxon>Eukaryota</taxon>
        <taxon>Metazoa</taxon>
        <taxon>Chordata</taxon>
        <taxon>Craniata</taxon>
        <taxon>Vertebrata</taxon>
        <taxon>Euteleostomi</taxon>
        <taxon>Amphibia</taxon>
        <taxon>Batrachia</taxon>
        <taxon>Caudata</taxon>
        <taxon>Salamandroidea</taxon>
        <taxon>Salamandridae</taxon>
        <taxon>Pleurodelinae</taxon>
        <taxon>Pleurodeles</taxon>
    </lineage>
</organism>
<accession>A0AAV7QG47</accession>
<sequence>MQSGGGAVPQALDAAPLDRVSARVSNAAPGLPDQYSPHCLLRVALIGRSARLGRPWHPAAELPRCRSSSHAAGATCPAGESRSSRASQSAPPPSDGGATGRGGEKPLRYAVPTPQGLPSTKAPPPPTSAHRSPGLSNRRLHQFGPLR</sequence>
<gene>
    <name evidence="2" type="ORF">NDU88_004633</name>
</gene>
<evidence type="ECO:0000256" key="1">
    <source>
        <dbReference type="SAM" id="MobiDB-lite"/>
    </source>
</evidence>
<name>A0AAV7QG47_PLEWA</name>
<protein>
    <submittedName>
        <fullName evidence="2">Uncharacterized protein</fullName>
    </submittedName>
</protein>
<feature type="region of interest" description="Disordered" evidence="1">
    <location>
        <begin position="60"/>
        <end position="147"/>
    </location>
</feature>
<dbReference type="EMBL" id="JANPWB010000010">
    <property type="protein sequence ID" value="KAJ1138242.1"/>
    <property type="molecule type" value="Genomic_DNA"/>
</dbReference>
<comment type="caution">
    <text evidence="2">The sequence shown here is derived from an EMBL/GenBank/DDBJ whole genome shotgun (WGS) entry which is preliminary data.</text>
</comment>
<proteinExistence type="predicted"/>
<dbReference type="AlphaFoldDB" id="A0AAV7QG47"/>
<keyword evidence="3" id="KW-1185">Reference proteome</keyword>
<evidence type="ECO:0000313" key="2">
    <source>
        <dbReference type="EMBL" id="KAJ1138242.1"/>
    </source>
</evidence>
<reference evidence="2" key="1">
    <citation type="journal article" date="2022" name="bioRxiv">
        <title>Sequencing and chromosome-scale assembly of the giantPleurodeles waltlgenome.</title>
        <authorList>
            <person name="Brown T."/>
            <person name="Elewa A."/>
            <person name="Iarovenko S."/>
            <person name="Subramanian E."/>
            <person name="Araus A.J."/>
            <person name="Petzold A."/>
            <person name="Susuki M."/>
            <person name="Suzuki K.-i.T."/>
            <person name="Hayashi T."/>
            <person name="Toyoda A."/>
            <person name="Oliveira C."/>
            <person name="Osipova E."/>
            <person name="Leigh N.D."/>
            <person name="Simon A."/>
            <person name="Yun M.H."/>
        </authorList>
    </citation>
    <scope>NUCLEOTIDE SEQUENCE</scope>
    <source>
        <strain evidence="2">20211129_DDA</strain>
        <tissue evidence="2">Liver</tissue>
    </source>
</reference>
<evidence type="ECO:0000313" key="3">
    <source>
        <dbReference type="Proteomes" id="UP001066276"/>
    </source>
</evidence>
<dbReference type="Proteomes" id="UP001066276">
    <property type="component" value="Chromosome 6"/>
</dbReference>